<reference evidence="8 9" key="1">
    <citation type="journal article" date="2014" name="PLoS Genet.">
        <title>The Genome of Spironucleus salmonicida Highlights a Fish Pathogen Adapted to Fluctuating Environments.</title>
        <authorList>
            <person name="Xu F."/>
            <person name="Jerlstrom-Hultqvist J."/>
            <person name="Einarsson E."/>
            <person name="Astvaldsson A."/>
            <person name="Svard S.G."/>
            <person name="Andersson J.O."/>
        </authorList>
    </citation>
    <scope>NUCLEOTIDE SEQUENCE</scope>
    <source>
        <strain evidence="9">ATCC 50377</strain>
    </source>
</reference>
<feature type="domain" description="CHY-type" evidence="6">
    <location>
        <begin position="120"/>
        <end position="188"/>
    </location>
</feature>
<evidence type="ECO:0000313" key="8">
    <source>
        <dbReference type="EMBL" id="EST48253.1"/>
    </source>
</evidence>
<evidence type="ECO:0000256" key="3">
    <source>
        <dbReference type="ARBA" id="ARBA00022833"/>
    </source>
</evidence>
<evidence type="ECO:0000259" key="5">
    <source>
        <dbReference type="PROSITE" id="PS50089"/>
    </source>
</evidence>
<evidence type="ECO:0000313" key="9">
    <source>
        <dbReference type="EMBL" id="KAH0571582.1"/>
    </source>
</evidence>
<keyword evidence="2 4" id="KW-0863">Zinc-finger</keyword>
<dbReference type="InterPro" id="IPR001841">
    <property type="entry name" value="Znf_RING"/>
</dbReference>
<keyword evidence="10" id="KW-1185">Reference proteome</keyword>
<evidence type="ECO:0000259" key="6">
    <source>
        <dbReference type="PROSITE" id="PS51266"/>
    </source>
</evidence>
<evidence type="ECO:0000313" key="10">
    <source>
        <dbReference type="Proteomes" id="UP000018208"/>
    </source>
</evidence>
<dbReference type="PROSITE" id="PS50089">
    <property type="entry name" value="ZF_RING_2"/>
    <property type="match status" value="1"/>
</dbReference>
<dbReference type="SUPFAM" id="SSF57850">
    <property type="entry name" value="RING/U-box"/>
    <property type="match status" value="1"/>
</dbReference>
<dbReference type="InterPro" id="IPR008913">
    <property type="entry name" value="Znf_CHY"/>
</dbReference>
<feature type="domain" description="CTCHY-type" evidence="7">
    <location>
        <begin position="192"/>
        <end position="258"/>
    </location>
</feature>
<keyword evidence="1" id="KW-0479">Metal-binding</keyword>
<name>V6LVJ0_9EUKA</name>
<dbReference type="GO" id="GO:0005634">
    <property type="term" value="C:nucleus"/>
    <property type="evidence" value="ECO:0007669"/>
    <property type="project" value="TreeGrafter"/>
</dbReference>
<dbReference type="EMBL" id="AUWU02000006">
    <property type="protein sequence ID" value="KAH0571582.1"/>
    <property type="molecule type" value="Genomic_DNA"/>
</dbReference>
<accession>V6LVJ0</accession>
<dbReference type="EMBL" id="KI545996">
    <property type="protein sequence ID" value="EST48253.1"/>
    <property type="molecule type" value="Genomic_DNA"/>
</dbReference>
<dbReference type="PROSITE" id="PS51266">
    <property type="entry name" value="ZF_CHY"/>
    <property type="match status" value="1"/>
</dbReference>
<evidence type="ECO:0000256" key="1">
    <source>
        <dbReference type="ARBA" id="ARBA00022723"/>
    </source>
</evidence>
<dbReference type="GO" id="GO:0061630">
    <property type="term" value="F:ubiquitin protein ligase activity"/>
    <property type="evidence" value="ECO:0007669"/>
    <property type="project" value="TreeGrafter"/>
</dbReference>
<organism evidence="8">
    <name type="scientific">Spironucleus salmonicida</name>
    <dbReference type="NCBI Taxonomy" id="348837"/>
    <lineage>
        <taxon>Eukaryota</taxon>
        <taxon>Metamonada</taxon>
        <taxon>Diplomonadida</taxon>
        <taxon>Hexamitidae</taxon>
        <taxon>Hexamitinae</taxon>
        <taxon>Spironucleus</taxon>
    </lineage>
</organism>
<sequence length="440" mass="51048">MKQTDNLQFTDEKLFPCINNLPQQHQTQILVSQIVKLQPNSLNRYDRTQHIVLKEFIYDTISTERRKFQLQELEKVYFHIPLSLYDPSPFDYEFKLTLSLPERWSYAVHDLSTSTFQAFRSTSGPGCQHRVCACELKCNICDDFFGCKFCHNELELDHEFPYLQTDTIKCRFCSKIQKFGIKCDSCGVQFGLDKASCLTCRRLDFQDQNTQPFVHCDSCEKCYIGLESEIVHCTTCEICFKGASAQRHICQQELVCNACLGPIKNQHLAYTVPPCGHVIHDPCKLQMMASGSYACPICRKLIVEDESRFLLLEHQKRVFSYYYILRFNRRIGCFSCNECGAKFRQKVVGFNFCKACGTCNVGEVEEGDFQSFDFSQCQIVKVFINTFWGKNYQYFDEICVESGLDGVAFQDAVWIFVKNNNFEGIKNITFSEFMNIFKEQ</sequence>
<gene>
    <name evidence="8" type="ORF">SS50377_11594</name>
    <name evidence="9" type="ORF">SS50377_25771</name>
</gene>
<dbReference type="GO" id="GO:0008270">
    <property type="term" value="F:zinc ion binding"/>
    <property type="evidence" value="ECO:0007669"/>
    <property type="project" value="UniProtKB-KW"/>
</dbReference>
<dbReference type="GO" id="GO:0016567">
    <property type="term" value="P:protein ubiquitination"/>
    <property type="evidence" value="ECO:0007669"/>
    <property type="project" value="TreeGrafter"/>
</dbReference>
<dbReference type="InterPro" id="IPR017921">
    <property type="entry name" value="Znf_CTCHY"/>
</dbReference>
<dbReference type="AlphaFoldDB" id="V6LVJ0"/>
<dbReference type="Gene3D" id="3.30.40.10">
    <property type="entry name" value="Zinc/RING finger domain, C3HC4 (zinc finger)"/>
    <property type="match status" value="1"/>
</dbReference>
<dbReference type="Pfam" id="PF05495">
    <property type="entry name" value="zf-CHY"/>
    <property type="match status" value="1"/>
</dbReference>
<dbReference type="PANTHER" id="PTHR21319:SF53">
    <property type="entry name" value="RING FINGER AND CHY ZINC FINGER DOMAIN-CONTAINING PROTEIN 1"/>
    <property type="match status" value="1"/>
</dbReference>
<dbReference type="PANTHER" id="PTHR21319">
    <property type="entry name" value="RING FINGER AND CHY ZINC FINGER DOMAIN-CONTAINING PROTEIN 1"/>
    <property type="match status" value="1"/>
</dbReference>
<dbReference type="Proteomes" id="UP000018208">
    <property type="component" value="Unassembled WGS sequence"/>
</dbReference>
<keyword evidence="3" id="KW-0862">Zinc</keyword>
<dbReference type="PROSITE" id="PS51270">
    <property type="entry name" value="ZF_CTCHY"/>
    <property type="match status" value="1"/>
</dbReference>
<dbReference type="InterPro" id="IPR037275">
    <property type="entry name" value="Znf_CTCHY_sf"/>
</dbReference>
<evidence type="ECO:0000256" key="2">
    <source>
        <dbReference type="ARBA" id="ARBA00022771"/>
    </source>
</evidence>
<dbReference type="OrthoDB" id="411372at2759"/>
<evidence type="ECO:0000259" key="7">
    <source>
        <dbReference type="PROSITE" id="PS51270"/>
    </source>
</evidence>
<dbReference type="InterPro" id="IPR013083">
    <property type="entry name" value="Znf_RING/FYVE/PHD"/>
</dbReference>
<dbReference type="GO" id="GO:0006511">
    <property type="term" value="P:ubiquitin-dependent protein catabolic process"/>
    <property type="evidence" value="ECO:0007669"/>
    <property type="project" value="TreeGrafter"/>
</dbReference>
<reference evidence="9" key="2">
    <citation type="submission" date="2020-12" db="EMBL/GenBank/DDBJ databases">
        <title>New Spironucleus salmonicida genome in near-complete chromosomes.</title>
        <authorList>
            <person name="Xu F."/>
            <person name="Kurt Z."/>
            <person name="Jimenez-Gonzalez A."/>
            <person name="Astvaldsson A."/>
            <person name="Andersson J.O."/>
            <person name="Svard S.G."/>
        </authorList>
    </citation>
    <scope>NUCLEOTIDE SEQUENCE</scope>
    <source>
        <strain evidence="9">ATCC 50377</strain>
    </source>
</reference>
<dbReference type="SUPFAM" id="SSF161219">
    <property type="entry name" value="CHY zinc finger-like"/>
    <property type="match status" value="1"/>
</dbReference>
<protein>
    <submittedName>
        <fullName evidence="8">CHY zinc finger domain-containing protein</fullName>
    </submittedName>
</protein>
<dbReference type="InterPro" id="IPR037274">
    <property type="entry name" value="Znf_CHY_sf"/>
</dbReference>
<proteinExistence type="predicted"/>
<feature type="domain" description="RING-type" evidence="5">
    <location>
        <begin position="256"/>
        <end position="299"/>
    </location>
</feature>
<dbReference type="SUPFAM" id="SSF161245">
    <property type="entry name" value="Zinc hairpin stack"/>
    <property type="match status" value="1"/>
</dbReference>
<evidence type="ECO:0000256" key="4">
    <source>
        <dbReference type="PROSITE-ProRule" id="PRU00601"/>
    </source>
</evidence>
<dbReference type="VEuPathDB" id="GiardiaDB:SS50377_25771"/>